<evidence type="ECO:0000259" key="13">
    <source>
        <dbReference type="PROSITE" id="PS50262"/>
    </source>
</evidence>
<evidence type="ECO:0000256" key="10">
    <source>
        <dbReference type="RuleBase" id="RU000688"/>
    </source>
</evidence>
<dbReference type="PROSITE" id="PS50262">
    <property type="entry name" value="G_PROTEIN_RECEP_F1_2"/>
    <property type="match status" value="1"/>
</dbReference>
<dbReference type="GO" id="GO:0004983">
    <property type="term" value="F:neuropeptide Y receptor activity"/>
    <property type="evidence" value="ECO:0007669"/>
    <property type="project" value="InterPro"/>
</dbReference>
<dbReference type="KEGG" id="aten:116300804"/>
<evidence type="ECO:0000256" key="1">
    <source>
        <dbReference type="ARBA" id="ARBA00004651"/>
    </source>
</evidence>
<evidence type="ECO:0000256" key="5">
    <source>
        <dbReference type="ARBA" id="ARBA00022989"/>
    </source>
</evidence>
<evidence type="ECO:0000256" key="12">
    <source>
        <dbReference type="SAM" id="Phobius"/>
    </source>
</evidence>
<dbReference type="PRINTS" id="PR00237">
    <property type="entry name" value="GPCRRHODOPSN"/>
</dbReference>
<proteinExistence type="inferred from homology"/>
<dbReference type="PROSITE" id="PS00237">
    <property type="entry name" value="G_PROTEIN_RECEP_F1_1"/>
    <property type="match status" value="1"/>
</dbReference>
<keyword evidence="6 10" id="KW-0297">G-protein coupled receptor</keyword>
<dbReference type="Pfam" id="PF00001">
    <property type="entry name" value="7tm_1"/>
    <property type="match status" value="1"/>
</dbReference>
<dbReference type="InterPro" id="IPR017452">
    <property type="entry name" value="GPCR_Rhodpsn_7TM"/>
</dbReference>
<organism evidence="14 15">
    <name type="scientific">Actinia tenebrosa</name>
    <name type="common">Australian red waratah sea anemone</name>
    <dbReference type="NCBI Taxonomy" id="6105"/>
    <lineage>
        <taxon>Eukaryota</taxon>
        <taxon>Metazoa</taxon>
        <taxon>Cnidaria</taxon>
        <taxon>Anthozoa</taxon>
        <taxon>Hexacorallia</taxon>
        <taxon>Actiniaria</taxon>
        <taxon>Actiniidae</taxon>
        <taxon>Actinia</taxon>
    </lineage>
</organism>
<feature type="compositionally biased region" description="Acidic residues" evidence="11">
    <location>
        <begin position="267"/>
        <end position="283"/>
    </location>
</feature>
<sequence length="415" mass="46455">MALSTASVIASSSFLILTEVLILFGNILVILAVAKNKSMQTVTNIFIVNLSLTDLFVAIFNCPLMLLAILANGWIIGDVMCKVSGFLNVVFCCASILTLTAISIDRYYCITQPTKKIITKNKAFCMIASIWLIVFFFAFMPVLGWNEYVYVDDRKHCMIYWQRGGADSAYGIFLSASSFVVPTWIMFFCYYKIFSTARKQAKKFARPRGWNIVGAEGSNKAHAHVGCSSNRVVPSDYNESDATRGVLSSYTNNNDLTLESVGPNPAEFEENDTEEEKDSEQQEQEGNCSVNKEMSVQTDERTWKKSSNATKEVSRDVKERRTARVILIVIGVFQICWLPYAALNQWSAFTGTTPPGIADLAASLLAYFNSGCNAVIYTKFNPKFRKAFAKLLCCGYSKEPHNKRKTKRIQVQSQK</sequence>
<dbReference type="GO" id="GO:0005886">
    <property type="term" value="C:plasma membrane"/>
    <property type="evidence" value="ECO:0007669"/>
    <property type="project" value="UniProtKB-SubCell"/>
</dbReference>
<evidence type="ECO:0000313" key="14">
    <source>
        <dbReference type="Proteomes" id="UP000515163"/>
    </source>
</evidence>
<feature type="domain" description="G-protein coupled receptors family 1 profile" evidence="13">
    <location>
        <begin position="25"/>
        <end position="377"/>
    </location>
</feature>
<keyword evidence="14" id="KW-1185">Reference proteome</keyword>
<evidence type="ECO:0000256" key="7">
    <source>
        <dbReference type="ARBA" id="ARBA00023136"/>
    </source>
</evidence>
<evidence type="ECO:0000256" key="9">
    <source>
        <dbReference type="ARBA" id="ARBA00023224"/>
    </source>
</evidence>
<keyword evidence="8 10" id="KW-0675">Receptor</keyword>
<feature type="transmembrane region" description="Helical" evidence="12">
    <location>
        <begin position="123"/>
        <end position="145"/>
    </location>
</feature>
<dbReference type="FunCoup" id="A0A6P8IFU5">
    <property type="interactions" value="870"/>
</dbReference>
<dbReference type="OrthoDB" id="5956310at2759"/>
<dbReference type="SUPFAM" id="SSF81321">
    <property type="entry name" value="Family A G protein-coupled receptor-like"/>
    <property type="match status" value="1"/>
</dbReference>
<keyword evidence="7 12" id="KW-0472">Membrane</keyword>
<evidence type="ECO:0000256" key="3">
    <source>
        <dbReference type="ARBA" id="ARBA00022475"/>
    </source>
</evidence>
<comment type="subcellular location">
    <subcellularLocation>
        <location evidence="1">Cell membrane</location>
        <topology evidence="1">Multi-pass membrane protein</topology>
    </subcellularLocation>
</comment>
<feature type="transmembrane region" description="Helical" evidence="12">
    <location>
        <begin position="55"/>
        <end position="77"/>
    </location>
</feature>
<dbReference type="PANTHER" id="PTHR22752">
    <property type="entry name" value="G PROTEIN-COUPLED RECEPTOR"/>
    <property type="match status" value="1"/>
</dbReference>
<dbReference type="RefSeq" id="XP_031565614.1">
    <property type="nucleotide sequence ID" value="XM_031709754.1"/>
</dbReference>
<feature type="transmembrane region" description="Helical" evidence="12">
    <location>
        <begin position="170"/>
        <end position="193"/>
    </location>
</feature>
<evidence type="ECO:0000256" key="4">
    <source>
        <dbReference type="ARBA" id="ARBA00022692"/>
    </source>
</evidence>
<evidence type="ECO:0000256" key="2">
    <source>
        <dbReference type="ARBA" id="ARBA00010663"/>
    </source>
</evidence>
<feature type="transmembrane region" description="Helical" evidence="12">
    <location>
        <begin position="325"/>
        <end position="343"/>
    </location>
</feature>
<evidence type="ECO:0000256" key="8">
    <source>
        <dbReference type="ARBA" id="ARBA00023170"/>
    </source>
</evidence>
<keyword evidence="5 12" id="KW-1133">Transmembrane helix</keyword>
<dbReference type="PRINTS" id="PR01012">
    <property type="entry name" value="NRPEPTIDEYR"/>
</dbReference>
<reference evidence="15" key="1">
    <citation type="submission" date="2025-08" db="UniProtKB">
        <authorList>
            <consortium name="RefSeq"/>
        </authorList>
    </citation>
    <scope>IDENTIFICATION</scope>
    <source>
        <tissue evidence="15">Tentacle</tissue>
    </source>
</reference>
<evidence type="ECO:0000256" key="11">
    <source>
        <dbReference type="SAM" id="MobiDB-lite"/>
    </source>
</evidence>
<keyword evidence="4 10" id="KW-0812">Transmembrane</keyword>
<dbReference type="InterPro" id="IPR000276">
    <property type="entry name" value="GPCR_Rhodpsn"/>
</dbReference>
<dbReference type="CDD" id="cd00637">
    <property type="entry name" value="7tm_classA_rhodopsin-like"/>
    <property type="match status" value="1"/>
</dbReference>
<dbReference type="Gene3D" id="1.20.1070.10">
    <property type="entry name" value="Rhodopsin 7-helix transmembrane proteins"/>
    <property type="match status" value="1"/>
</dbReference>
<name>A0A6P8IFU5_ACTTE</name>
<accession>A0A6P8IFU5</accession>
<feature type="transmembrane region" description="Helical" evidence="12">
    <location>
        <begin position="83"/>
        <end position="102"/>
    </location>
</feature>
<protein>
    <submittedName>
        <fullName evidence="15">Beta-1 adrenergic receptor-like</fullName>
    </submittedName>
</protein>
<feature type="transmembrane region" description="Helical" evidence="12">
    <location>
        <begin position="12"/>
        <end position="34"/>
    </location>
</feature>
<gene>
    <name evidence="15" type="primary">LOC116300804</name>
</gene>
<dbReference type="GeneID" id="116300804"/>
<feature type="transmembrane region" description="Helical" evidence="12">
    <location>
        <begin position="355"/>
        <end position="376"/>
    </location>
</feature>
<keyword evidence="3" id="KW-1003">Cell membrane</keyword>
<dbReference type="InterPro" id="IPR000611">
    <property type="entry name" value="NPY_rcpt"/>
</dbReference>
<dbReference type="SMART" id="SM01381">
    <property type="entry name" value="7TM_GPCR_Srsx"/>
    <property type="match status" value="1"/>
</dbReference>
<dbReference type="InParanoid" id="A0A6P8IFU5"/>
<feature type="region of interest" description="Disordered" evidence="11">
    <location>
        <begin position="259"/>
        <end position="307"/>
    </location>
</feature>
<feature type="compositionally biased region" description="Polar residues" evidence="11">
    <location>
        <begin position="286"/>
        <end position="297"/>
    </location>
</feature>
<comment type="similarity">
    <text evidence="2 10">Belongs to the G-protein coupled receptor 1 family.</text>
</comment>
<evidence type="ECO:0000256" key="6">
    <source>
        <dbReference type="ARBA" id="ARBA00023040"/>
    </source>
</evidence>
<dbReference type="AlphaFoldDB" id="A0A6P8IFU5"/>
<dbReference type="Proteomes" id="UP000515163">
    <property type="component" value="Unplaced"/>
</dbReference>
<dbReference type="PANTHER" id="PTHR22752:SF14">
    <property type="entry name" value="G-PROTEIN COUPLED RECEPTORS FAMILY 1 PROFILE DOMAIN-CONTAINING PROTEIN"/>
    <property type="match status" value="1"/>
</dbReference>
<evidence type="ECO:0000313" key="15">
    <source>
        <dbReference type="RefSeq" id="XP_031565614.1"/>
    </source>
</evidence>
<keyword evidence="9 10" id="KW-0807">Transducer</keyword>